<dbReference type="Gene3D" id="1.10.10.60">
    <property type="entry name" value="Homeodomain-like"/>
    <property type="match status" value="1"/>
</dbReference>
<evidence type="ECO:0000259" key="5">
    <source>
        <dbReference type="PROSITE" id="PS50045"/>
    </source>
</evidence>
<keyword evidence="2" id="KW-0067">ATP-binding</keyword>
<organism evidence="6 7">
    <name type="scientific">Sporofaciens musculi</name>
    <dbReference type="NCBI Taxonomy" id="2681861"/>
    <lineage>
        <taxon>Bacteria</taxon>
        <taxon>Bacillati</taxon>
        <taxon>Bacillota</taxon>
        <taxon>Clostridia</taxon>
        <taxon>Lachnospirales</taxon>
        <taxon>Lachnospiraceae</taxon>
        <taxon>Sporofaciens</taxon>
    </lineage>
</organism>
<name>A0A7X3MLB4_9FIRM</name>
<dbReference type="InterPro" id="IPR002197">
    <property type="entry name" value="HTH_Fis"/>
</dbReference>
<dbReference type="GO" id="GO:0006355">
    <property type="term" value="P:regulation of DNA-templated transcription"/>
    <property type="evidence" value="ECO:0007669"/>
    <property type="project" value="InterPro"/>
</dbReference>
<evidence type="ECO:0000256" key="3">
    <source>
        <dbReference type="ARBA" id="ARBA00023015"/>
    </source>
</evidence>
<dbReference type="GO" id="GO:0000156">
    <property type="term" value="F:phosphorelay response regulator activity"/>
    <property type="evidence" value="ECO:0007669"/>
    <property type="project" value="InterPro"/>
</dbReference>
<evidence type="ECO:0000313" key="7">
    <source>
        <dbReference type="Proteomes" id="UP000460412"/>
    </source>
</evidence>
<dbReference type="RefSeq" id="WP_159755093.1">
    <property type="nucleotide sequence ID" value="NZ_CATIFW010000103.1"/>
</dbReference>
<dbReference type="Gene3D" id="1.10.8.60">
    <property type="match status" value="1"/>
</dbReference>
<dbReference type="SUPFAM" id="SSF52540">
    <property type="entry name" value="P-loop containing nucleoside triphosphate hydrolases"/>
    <property type="match status" value="1"/>
</dbReference>
<feature type="domain" description="Sigma-54 factor interaction" evidence="5">
    <location>
        <begin position="321"/>
        <end position="516"/>
    </location>
</feature>
<gene>
    <name evidence="6" type="ORF">GN277_24890</name>
</gene>
<proteinExistence type="predicted"/>
<dbReference type="Proteomes" id="UP000460412">
    <property type="component" value="Unassembled WGS sequence"/>
</dbReference>
<evidence type="ECO:0000256" key="2">
    <source>
        <dbReference type="ARBA" id="ARBA00022840"/>
    </source>
</evidence>
<comment type="caution">
    <text evidence="6">The sequence shown here is derived from an EMBL/GenBank/DDBJ whole genome shotgun (WGS) entry which is preliminary data.</text>
</comment>
<evidence type="ECO:0000256" key="4">
    <source>
        <dbReference type="ARBA" id="ARBA00023163"/>
    </source>
</evidence>
<protein>
    <submittedName>
        <fullName evidence="6">Sigma-54-dependent transcriptional regulator</fullName>
    </submittedName>
</protein>
<evidence type="ECO:0000313" key="6">
    <source>
        <dbReference type="EMBL" id="MXP78464.1"/>
    </source>
</evidence>
<dbReference type="InterPro" id="IPR027417">
    <property type="entry name" value="P-loop_NTPase"/>
</dbReference>
<keyword evidence="3" id="KW-0805">Transcription regulation</keyword>
<dbReference type="Pfam" id="PF02954">
    <property type="entry name" value="HTH_8"/>
    <property type="match status" value="1"/>
</dbReference>
<dbReference type="Gene3D" id="3.40.50.300">
    <property type="entry name" value="P-loop containing nucleotide triphosphate hydrolases"/>
    <property type="match status" value="1"/>
</dbReference>
<accession>A0A7X3MLB4</accession>
<dbReference type="PROSITE" id="PS50045">
    <property type="entry name" value="SIGMA54_INTERACT_4"/>
    <property type="match status" value="1"/>
</dbReference>
<dbReference type="GO" id="GO:0043565">
    <property type="term" value="F:sequence-specific DNA binding"/>
    <property type="evidence" value="ECO:0007669"/>
    <property type="project" value="InterPro"/>
</dbReference>
<dbReference type="SUPFAM" id="SSF46689">
    <property type="entry name" value="Homeodomain-like"/>
    <property type="match status" value="1"/>
</dbReference>
<dbReference type="SUPFAM" id="SSF159800">
    <property type="entry name" value="PrpR receptor domain-like"/>
    <property type="match status" value="1"/>
</dbReference>
<keyword evidence="4" id="KW-0804">Transcription</keyword>
<dbReference type="Pfam" id="PF25601">
    <property type="entry name" value="AAA_lid_14"/>
    <property type="match status" value="1"/>
</dbReference>
<dbReference type="Gene3D" id="3.40.50.10660">
    <property type="entry name" value="PrpR receptor domain-like"/>
    <property type="match status" value="1"/>
</dbReference>
<keyword evidence="1" id="KW-0547">Nucleotide-binding</keyword>
<keyword evidence="7" id="KW-1185">Reference proteome</keyword>
<dbReference type="Pfam" id="PF00158">
    <property type="entry name" value="Sigma54_activat"/>
    <property type="match status" value="1"/>
</dbReference>
<evidence type="ECO:0000256" key="1">
    <source>
        <dbReference type="ARBA" id="ARBA00022741"/>
    </source>
</evidence>
<sequence>MKRVKILAIAPYKGMAETLSVLTKGREDIDVTIRTGNLQEGLNIAQSLTVYNNYDVIISRGGTAELIRKELDMLVIDAPLSVYDILRSIKMSENYAGKCAIAGFHGITDNARILCDLLKLDIDIFTFKSQNEVLPILLKLKSASYSLIICDLIGSLTAQSIGLNSIFIPSGTESINAAINEAIALVHSNRQTCRQKELFKTALISGQESVLIFTENRQLWFSTLTDNPTDKQIMDMAQSFLPSFAGNSEQIFECPLNGFIYRITMHPLSYDDEIYILVKILKIPSLFQEYDKTISIYNDCENKEISSEQIIENNSANFVGNIHTLIERYAPSASPVLIMGESGTGKAKAATLLYRNGPYHRRPFYVIDCSLLTERKWNSLLSNENSPFHDINTTIHIKNIGKLSNTELSKLYTYIEDTGMIKRNRLIFSLITPDPNAGDIKNYMLNKLSCLLLPTEPLRERLEDLSSIATLYINQMNALLGKQIIGFDADAFHLIKNYHWPDNLDQFRRVLKELAVLTSTSYISEYNVRMVLKQEESTESSLKIPRYSLPLDLSQPLNKITYDIIQTVMAEENMNKERTARRLGISRSTLWRILKNN</sequence>
<dbReference type="GO" id="GO:0005524">
    <property type="term" value="F:ATP binding"/>
    <property type="evidence" value="ECO:0007669"/>
    <property type="project" value="UniProtKB-KW"/>
</dbReference>
<dbReference type="InterPro" id="IPR009057">
    <property type="entry name" value="Homeodomain-like_sf"/>
</dbReference>
<dbReference type="InterPro" id="IPR002078">
    <property type="entry name" value="Sigma_54_int"/>
</dbReference>
<dbReference type="Pfam" id="PF06506">
    <property type="entry name" value="PrpR_N"/>
    <property type="match status" value="1"/>
</dbReference>
<dbReference type="InterPro" id="IPR058031">
    <property type="entry name" value="AAA_lid_NorR"/>
</dbReference>
<dbReference type="PANTHER" id="PTHR32071">
    <property type="entry name" value="TRANSCRIPTIONAL REGULATORY PROTEIN"/>
    <property type="match status" value="1"/>
</dbReference>
<dbReference type="InterPro" id="IPR010524">
    <property type="entry name" value="Sig_transdc_resp-reg_PrpR_N"/>
</dbReference>
<dbReference type="EMBL" id="WUQX01000001">
    <property type="protein sequence ID" value="MXP78464.1"/>
    <property type="molecule type" value="Genomic_DNA"/>
</dbReference>
<dbReference type="Gene3D" id="3.40.50.2300">
    <property type="match status" value="1"/>
</dbReference>
<reference evidence="6 7" key="1">
    <citation type="submission" date="2019-12" db="EMBL/GenBank/DDBJ databases">
        <title>Sporaefaciens musculi gen. nov., sp. nov., a novel bacterium isolated from the caecum of an obese mouse.</title>
        <authorList>
            <person name="Rasmussen T.S."/>
            <person name="Streidl T."/>
            <person name="Hitch T.C.A."/>
            <person name="Wortmann E."/>
            <person name="Deptula P."/>
            <person name="Hansen M."/>
            <person name="Nielsen D.S."/>
            <person name="Clavel T."/>
            <person name="Vogensen F.K."/>
        </authorList>
    </citation>
    <scope>NUCLEOTIDE SEQUENCE [LARGE SCALE GENOMIC DNA]</scope>
    <source>
        <strain evidence="6 7">WCA-9-b2</strain>
    </source>
</reference>
<dbReference type="AlphaFoldDB" id="A0A7X3MLB4"/>